<dbReference type="OrthoDB" id="2656199at2"/>
<comment type="caution">
    <text evidence="2">The sequence shown here is derived from an EMBL/GenBank/DDBJ whole genome shotgun (WGS) entry which is preliminary data.</text>
</comment>
<sequence length="203" mass="22298">MFKPNIAYLFLMAVLFLVTACSSNQAEAPTSSSEPATTAVIDHNSPAENVFSLYKGEDMSTENKVTNMLAQLEGIDWAEYNRLSNSQTLATLELLYTHRSLIKPEHYRSLFLATTNLDGASAEQYAAIAGDLFTQDTEGMVQALADLSDDANRQSVISSIAYHLGYQDVSQVKLELEQWQTNKGLDDPEKNVIASLIAALNNP</sequence>
<accession>A0A1R1B3I6</accession>
<evidence type="ECO:0000313" key="3">
    <source>
        <dbReference type="Proteomes" id="UP000187074"/>
    </source>
</evidence>
<protein>
    <recommendedName>
        <fullName evidence="4">HEAT repeat domain-containing protein</fullName>
    </recommendedName>
</protein>
<evidence type="ECO:0000313" key="2">
    <source>
        <dbReference type="EMBL" id="OME93704.1"/>
    </source>
</evidence>
<organism evidence="2 3">
    <name type="scientific">Paenibacillus lautus</name>
    <name type="common">Bacillus lautus</name>
    <dbReference type="NCBI Taxonomy" id="1401"/>
    <lineage>
        <taxon>Bacteria</taxon>
        <taxon>Bacillati</taxon>
        <taxon>Bacillota</taxon>
        <taxon>Bacilli</taxon>
        <taxon>Bacillales</taxon>
        <taxon>Paenibacillaceae</taxon>
        <taxon>Paenibacillus</taxon>
    </lineage>
</organism>
<evidence type="ECO:0008006" key="4">
    <source>
        <dbReference type="Google" id="ProtNLM"/>
    </source>
</evidence>
<dbReference type="PROSITE" id="PS51257">
    <property type="entry name" value="PROKAR_LIPOPROTEIN"/>
    <property type="match status" value="1"/>
</dbReference>
<feature type="signal peptide" evidence="1">
    <location>
        <begin position="1"/>
        <end position="26"/>
    </location>
</feature>
<name>A0A1R1B3I6_PAELA</name>
<reference evidence="2 3" key="1">
    <citation type="submission" date="2016-11" db="EMBL/GenBank/DDBJ databases">
        <title>Paenibacillus species isolates.</title>
        <authorList>
            <person name="Beno S.M."/>
        </authorList>
    </citation>
    <scope>NUCLEOTIDE SEQUENCE [LARGE SCALE GENOMIC DNA]</scope>
    <source>
        <strain evidence="2 3">FSL F4-0100</strain>
    </source>
</reference>
<feature type="chain" id="PRO_5038944939" description="HEAT repeat domain-containing protein" evidence="1">
    <location>
        <begin position="27"/>
        <end position="203"/>
    </location>
</feature>
<dbReference type="EMBL" id="MRTF01000003">
    <property type="protein sequence ID" value="OME93704.1"/>
    <property type="molecule type" value="Genomic_DNA"/>
</dbReference>
<proteinExistence type="predicted"/>
<keyword evidence="1" id="KW-0732">Signal</keyword>
<gene>
    <name evidence="2" type="ORF">BK123_10650</name>
</gene>
<dbReference type="AlphaFoldDB" id="A0A1R1B3I6"/>
<dbReference type="RefSeq" id="WP_076322375.1">
    <property type="nucleotide sequence ID" value="NZ_MRTF01000003.1"/>
</dbReference>
<dbReference type="Proteomes" id="UP000187074">
    <property type="component" value="Unassembled WGS sequence"/>
</dbReference>
<evidence type="ECO:0000256" key="1">
    <source>
        <dbReference type="SAM" id="SignalP"/>
    </source>
</evidence>